<dbReference type="Gene3D" id="3.40.190.10">
    <property type="entry name" value="Periplasmic binding protein-like II"/>
    <property type="match status" value="1"/>
</dbReference>
<proteinExistence type="inferred from homology"/>
<reference evidence="2 3" key="1">
    <citation type="submission" date="2017-10" db="EMBL/GenBank/DDBJ databases">
        <authorList>
            <person name="Banno H."/>
            <person name="Chua N.-H."/>
        </authorList>
    </citation>
    <scope>NUCLEOTIDE SEQUENCE [LARGE SCALE GENOMIC DNA]</scope>
    <source>
        <strain evidence="2 3">YW11</strain>
    </source>
</reference>
<sequence>MGHDLTEGLTQRLGGTFVADFRPGGSQTIGTRQVARARPDGHTLLMASVSVFTMVPFAVRNAGYDALADFDHLTMIGNTLFMLVGHPRWPTLEAFVAEAKRQPRQLAYGSWGVGSTSHIVMVDFMRRAGIELLHIPFGGSGPAITEILGGRLDLLFSTYASAKPHVEAGRLRGFGVPSAQRVASMPQIPTMIELGYEGFTFDAWLSVSAPAGTPAPILARLETALVDIFARPEMRQRLDAVGLEPSPPGAAALRESIRRNLDLNRDLMARAGAMAE</sequence>
<comment type="similarity">
    <text evidence="1">Belongs to the UPF0065 (bug) family.</text>
</comment>
<evidence type="ECO:0000256" key="1">
    <source>
        <dbReference type="ARBA" id="ARBA00006987"/>
    </source>
</evidence>
<gene>
    <name evidence="2" type="ORF">CR162_20895</name>
</gene>
<comment type="caution">
    <text evidence="2">The sequence shown here is derived from an EMBL/GenBank/DDBJ whole genome shotgun (WGS) entry which is preliminary data.</text>
</comment>
<evidence type="ECO:0008006" key="4">
    <source>
        <dbReference type="Google" id="ProtNLM"/>
    </source>
</evidence>
<dbReference type="Pfam" id="PF03401">
    <property type="entry name" value="TctC"/>
    <property type="match status" value="1"/>
</dbReference>
<organism evidence="2 3">
    <name type="scientific">Teichococcus rhizosphaerae</name>
    <dbReference type="NCBI Taxonomy" id="1335062"/>
    <lineage>
        <taxon>Bacteria</taxon>
        <taxon>Pseudomonadati</taxon>
        <taxon>Pseudomonadota</taxon>
        <taxon>Alphaproteobacteria</taxon>
        <taxon>Acetobacterales</taxon>
        <taxon>Roseomonadaceae</taxon>
        <taxon>Roseomonas</taxon>
    </lineage>
</organism>
<name>A0A2C7A7I5_9PROT</name>
<dbReference type="Proteomes" id="UP000223527">
    <property type="component" value="Unassembled WGS sequence"/>
</dbReference>
<dbReference type="Gene3D" id="3.40.190.150">
    <property type="entry name" value="Bordetella uptake gene, domain 1"/>
    <property type="match status" value="1"/>
</dbReference>
<dbReference type="AlphaFoldDB" id="A0A2C7A7I5"/>
<dbReference type="CDD" id="cd07012">
    <property type="entry name" value="PBP2_Bug_TTT"/>
    <property type="match status" value="1"/>
</dbReference>
<dbReference type="OrthoDB" id="7242116at2"/>
<keyword evidence="3" id="KW-1185">Reference proteome</keyword>
<dbReference type="PANTHER" id="PTHR42928">
    <property type="entry name" value="TRICARBOXYLATE-BINDING PROTEIN"/>
    <property type="match status" value="1"/>
</dbReference>
<dbReference type="RefSeq" id="WP_099097430.1">
    <property type="nucleotide sequence ID" value="NZ_PDNU01000077.1"/>
</dbReference>
<evidence type="ECO:0000313" key="2">
    <source>
        <dbReference type="EMBL" id="PHK92994.1"/>
    </source>
</evidence>
<dbReference type="SUPFAM" id="SSF53850">
    <property type="entry name" value="Periplasmic binding protein-like II"/>
    <property type="match status" value="1"/>
</dbReference>
<dbReference type="EMBL" id="PDNU01000077">
    <property type="protein sequence ID" value="PHK92994.1"/>
    <property type="molecule type" value="Genomic_DNA"/>
</dbReference>
<evidence type="ECO:0000313" key="3">
    <source>
        <dbReference type="Proteomes" id="UP000223527"/>
    </source>
</evidence>
<dbReference type="InterPro" id="IPR042100">
    <property type="entry name" value="Bug_dom1"/>
</dbReference>
<protein>
    <recommendedName>
        <fullName evidence="4">Tripartite tricarboxylate transporter substrate binding protein</fullName>
    </recommendedName>
</protein>
<dbReference type="PANTHER" id="PTHR42928:SF5">
    <property type="entry name" value="BLR1237 PROTEIN"/>
    <property type="match status" value="1"/>
</dbReference>
<dbReference type="InterPro" id="IPR005064">
    <property type="entry name" value="BUG"/>
</dbReference>
<accession>A0A2C7A7I5</accession>